<dbReference type="GO" id="GO:0016020">
    <property type="term" value="C:membrane"/>
    <property type="evidence" value="ECO:0007669"/>
    <property type="project" value="UniProtKB-SubCell"/>
</dbReference>
<feature type="coiled-coil region" evidence="9">
    <location>
        <begin position="759"/>
        <end position="786"/>
    </location>
</feature>
<feature type="coiled-coil region" evidence="9">
    <location>
        <begin position="328"/>
        <end position="362"/>
    </location>
</feature>
<comment type="caution">
    <text evidence="12">The sequence shown here is derived from an EMBL/GenBank/DDBJ whole genome shotgun (WGS) entry which is preliminary data.</text>
</comment>
<dbReference type="Pfam" id="PF22099">
    <property type="entry name" value="MRS2-like"/>
    <property type="match status" value="3"/>
</dbReference>
<reference evidence="12" key="1">
    <citation type="submission" date="2021-01" db="EMBL/GenBank/DDBJ databases">
        <title>Phytophthora aleatoria, a newly-described species from Pinus radiata is distinct from Phytophthora cactorum isolates based on comparative genomics.</title>
        <authorList>
            <person name="Mcdougal R."/>
            <person name="Panda P."/>
            <person name="Williams N."/>
            <person name="Studholme D.J."/>
        </authorList>
    </citation>
    <scope>NUCLEOTIDE SEQUENCE</scope>
    <source>
        <strain evidence="12">NZFS 3830</strain>
    </source>
</reference>
<dbReference type="FunFam" id="1.20.58.340:FF:000025">
    <property type="entry name" value="CorA Metal Ion Transporter (MIT) Family"/>
    <property type="match status" value="1"/>
</dbReference>
<feature type="transmembrane region" description="Helical" evidence="11">
    <location>
        <begin position="440"/>
        <end position="460"/>
    </location>
</feature>
<accession>A0A8T1V0P2</accession>
<feature type="region of interest" description="Disordered" evidence="10">
    <location>
        <begin position="1180"/>
        <end position="1207"/>
    </location>
</feature>
<dbReference type="CDD" id="cd12823">
    <property type="entry name" value="Mrs2_Mfm1p-like"/>
    <property type="match status" value="2"/>
</dbReference>
<keyword evidence="9" id="KW-0175">Coiled coil</keyword>
<dbReference type="PANTHER" id="PTHR13890">
    <property type="entry name" value="RNA SPLICING PROTEIN MRS2, MITOCHONDRIAL"/>
    <property type="match status" value="1"/>
</dbReference>
<dbReference type="GO" id="GO:0015095">
    <property type="term" value="F:magnesium ion transmembrane transporter activity"/>
    <property type="evidence" value="ECO:0007669"/>
    <property type="project" value="TreeGrafter"/>
</dbReference>
<sequence>MPRKTSGSGAVLQAAISMEAAMETTSFERDMSPKSKFCIDLNITPMETSELSASNSPSRFFCRFDPVTRKGRLLMLLFGRDGSSTLQEMSRLDVLRMTQEAAKLGSESPAKPYPFRKPGTSRRANVQTQSGLDGVCDVQRVHTRDIRRMENAFSASNEPSIILRKQAIFISADPLRAIVLRDACLVYIPDGADSLISMLKQDFLTNARDNAEAPFEFRALEALLATLARYFRAQYDQLSPAIVSDLEHLVQGNLYSHELERLREFKNTMNEFESQVDGVRRVLMELLDNEEDLRLLYLTKIYENPDLLSDLYSFDSEEAEHLVQGNLYSHELERLREFKNTMNEFESQVDGVRRVLMELLDNEEDLRLLYLTKIYENPDLLSDLYSFDSEEAEVLIENYLQDIFSTRTTAELLQHWITNTESLATLKLDSKRNYLLRVQLVFSLVSINIAVGTLVSGMLGMNVASGMGSADYGSRSVAVAIIIFFVISTGRPLEFSDDIEGDSSPSPLLASDYASPATSYGTYQRMVEVRSPETVDLSGSSHGPFRKFGCQFDPGAKSGRVLMMVFDRKGRPTLKEMSRHEVLRMTQEAAEPKEEVKPEENESTELGKSPPIRRRGSSTIGKIWKLGQHNRQASQQDMYAVGVQRVHSRDIRKMENAFSVTNEPRIVTRKQAILISADPLRAIVLRDVCLVYVPDGADTLLSVLKAKFAETARDDDAPFEFRALEALLATLSRYFQSQFDQLSPVVVGALDGLMQGGLKARELEKLREFKNTINEFEAQVDGVRRALMVLLDNEEDLRLLYLTRLYDELNLLSNLWSIDSEEIEVLIENYLQDIFSTRTKAELMQHRISNTESLVMMQLDSMRNYLLGVDLIFSIVVISLSVGTFIAGVFGMNLHSGLETADGWFMGVVLLTVALFLVMTIVGILYFKSKGVLLHPASNTSASPAAPTSSALTFSESDADFERALNSYDVPAVAEALRRYLAAETQAGLSAGSAAKRQSAQQRSVFYERFNQLLDRVFGLDAVSKQKDGGWLDYSAGLGVTPAPGSAAALAAKKRAGQRRERAAAGVATDEDDVDEFLASLTTSGRAIVKLLGGGVRSEDGSVFQFLFRVQHPVEFKLALDMLPEQSKMAIVSGRGASLLFTQLLHKPLTKQRLDLRSPELLVSITELYLFYFLRHPASSSHPSGSTTSATPGTLGSSSGSKTSMSAAAKTRQSSWRMYGKDGVTALTRGNPYNVLLLQYLRAFLPDSNRGVKSRFHGKLLKDSNLFLHILIEFWLRQNLISFSDEPVGASTAAPGVIRPPPPANMPVSPFASVYTSTSYMAPSDDLLSSLLLTIIHLLSDSFFPAPLAEDSSGSQGGAGGMVIGSGGVYLSRSVTILRPPLYAFFRLVFSRAPIGLSPTAFLAITDVWLAYIQPWHCRSWIESKDLATTADQDTMPGYTLEWESYVLANYHFYTTLLGAFVERAKELDFSAGDERNLQIVDRVLSVYNADLLALLRRASLHLEKSQPFAMPFSFNRSSNFTRTRSGSFGSSSKSKTAAGDALTATQAHVLTFYCKSLGIECTPVPLHDSFHRDAERLFDKLWAAAATAAATSSTSSVHSPADLYQNVSAVFRASSSKTVDKVAEQVQRLSRMLRRVFEISDAYVASTAHSRSSSAATGGGLESFAPSRDKNLPHLLSREGVFQLQYGMRLCSPDTAEYIGDPMLSPICSFEVAWLVRLSYKVSTWLNAQFGFVNPYHGKRLEDNLEVDPASPFVRFRFNFRFLASKVNLSYLAAFVLLLYMLYFW</sequence>
<dbReference type="VEuPathDB" id="FungiDB:PC110_g4715"/>
<dbReference type="VEuPathDB" id="FungiDB:PC110_g4718"/>
<keyword evidence="5" id="KW-0809">Transit peptide</keyword>
<evidence type="ECO:0000313" key="13">
    <source>
        <dbReference type="Proteomes" id="UP000688947"/>
    </source>
</evidence>
<dbReference type="PANTHER" id="PTHR13890:SF0">
    <property type="entry name" value="MAGNESIUM TRANSPORTER MRS2 HOMOLOG, MITOCHONDRIAL"/>
    <property type="match status" value="1"/>
</dbReference>
<evidence type="ECO:0000256" key="10">
    <source>
        <dbReference type="SAM" id="MobiDB-lite"/>
    </source>
</evidence>
<keyword evidence="2" id="KW-0813">Transport</keyword>
<dbReference type="VEuPathDB" id="FungiDB:PC110_g4716"/>
<feature type="coiled-coil region" evidence="9">
    <location>
        <begin position="255"/>
        <end position="289"/>
    </location>
</feature>
<dbReference type="Pfam" id="PF14724">
    <property type="entry name" value="mit_SMPDase"/>
    <property type="match status" value="1"/>
</dbReference>
<evidence type="ECO:0000256" key="3">
    <source>
        <dbReference type="ARBA" id="ARBA00022692"/>
    </source>
</evidence>
<evidence type="ECO:0000256" key="7">
    <source>
        <dbReference type="ARBA" id="ARBA00023065"/>
    </source>
</evidence>
<evidence type="ECO:0008006" key="14">
    <source>
        <dbReference type="Google" id="ProtNLM"/>
    </source>
</evidence>
<evidence type="ECO:0000256" key="4">
    <source>
        <dbReference type="ARBA" id="ARBA00022842"/>
    </source>
</evidence>
<dbReference type="Proteomes" id="UP000688947">
    <property type="component" value="Unassembled WGS sequence"/>
</dbReference>
<evidence type="ECO:0000256" key="8">
    <source>
        <dbReference type="ARBA" id="ARBA00023136"/>
    </source>
</evidence>
<dbReference type="OrthoDB" id="10251508at2759"/>
<dbReference type="EMBL" id="JAENGZ010000038">
    <property type="protein sequence ID" value="KAG6972258.1"/>
    <property type="molecule type" value="Genomic_DNA"/>
</dbReference>
<evidence type="ECO:0000256" key="1">
    <source>
        <dbReference type="ARBA" id="ARBA00004141"/>
    </source>
</evidence>
<proteinExistence type="predicted"/>
<keyword evidence="7" id="KW-0406">Ion transport</keyword>
<gene>
    <name evidence="12" type="ORF">JG687_00001566</name>
</gene>
<keyword evidence="6 11" id="KW-1133">Transmembrane helix</keyword>
<dbReference type="InterPro" id="IPR024129">
    <property type="entry name" value="Sphingomy_SMPD4"/>
</dbReference>
<evidence type="ECO:0000256" key="11">
    <source>
        <dbReference type="SAM" id="Phobius"/>
    </source>
</evidence>
<feature type="region of interest" description="Disordered" evidence="10">
    <location>
        <begin position="103"/>
        <end position="128"/>
    </location>
</feature>
<dbReference type="VEuPathDB" id="FungiDB:PC110_g4717"/>
<keyword evidence="4" id="KW-0460">Magnesium</keyword>
<name>A0A8T1V0P2_9STRA</name>
<protein>
    <recommendedName>
        <fullName evidence="14">Magnesium transporter</fullName>
    </recommendedName>
</protein>
<comment type="subcellular location">
    <subcellularLocation>
        <location evidence="1">Membrane</location>
        <topology evidence="1">Multi-pass membrane protein</topology>
    </subcellularLocation>
</comment>
<dbReference type="InterPro" id="IPR039204">
    <property type="entry name" value="MRS2-like"/>
</dbReference>
<feature type="transmembrane region" description="Helical" evidence="11">
    <location>
        <begin position="904"/>
        <end position="927"/>
    </location>
</feature>
<feature type="compositionally biased region" description="Basic and acidic residues" evidence="10">
    <location>
        <begin position="590"/>
        <end position="600"/>
    </location>
</feature>
<dbReference type="GO" id="GO:0050290">
    <property type="term" value="F:sphingomyelin phosphodiesterase D activity"/>
    <property type="evidence" value="ECO:0007669"/>
    <property type="project" value="InterPro"/>
</dbReference>
<evidence type="ECO:0000256" key="2">
    <source>
        <dbReference type="ARBA" id="ARBA00022448"/>
    </source>
</evidence>
<evidence type="ECO:0000313" key="12">
    <source>
        <dbReference type="EMBL" id="KAG6972258.1"/>
    </source>
</evidence>
<evidence type="ECO:0000256" key="5">
    <source>
        <dbReference type="ARBA" id="ARBA00022946"/>
    </source>
</evidence>
<feature type="transmembrane region" description="Helical" evidence="11">
    <location>
        <begin position="472"/>
        <end position="490"/>
    </location>
</feature>
<feature type="transmembrane region" description="Helical" evidence="11">
    <location>
        <begin position="1764"/>
        <end position="1784"/>
    </location>
</feature>
<keyword evidence="8 11" id="KW-0472">Membrane</keyword>
<evidence type="ECO:0000256" key="6">
    <source>
        <dbReference type="ARBA" id="ARBA00022989"/>
    </source>
</evidence>
<feature type="transmembrane region" description="Helical" evidence="11">
    <location>
        <begin position="865"/>
        <end position="892"/>
    </location>
</feature>
<organism evidence="12 13">
    <name type="scientific">Phytophthora cactorum</name>
    <dbReference type="NCBI Taxonomy" id="29920"/>
    <lineage>
        <taxon>Eukaryota</taxon>
        <taxon>Sar</taxon>
        <taxon>Stramenopiles</taxon>
        <taxon>Oomycota</taxon>
        <taxon>Peronosporomycetes</taxon>
        <taxon>Peronosporales</taxon>
        <taxon>Peronosporaceae</taxon>
        <taxon>Phytophthora</taxon>
    </lineage>
</organism>
<dbReference type="VEuPathDB" id="FungiDB:PC110_g4721"/>
<evidence type="ECO:0000256" key="9">
    <source>
        <dbReference type="SAM" id="Coils"/>
    </source>
</evidence>
<keyword evidence="3 11" id="KW-0812">Transmembrane</keyword>
<feature type="region of interest" description="Disordered" evidence="10">
    <location>
        <begin position="587"/>
        <end position="614"/>
    </location>
</feature>